<proteinExistence type="predicted"/>
<evidence type="ECO:0000256" key="7">
    <source>
        <dbReference type="ARBA" id="ARBA00022989"/>
    </source>
</evidence>
<reference evidence="10 11" key="1">
    <citation type="submission" date="2015-11" db="EMBL/GenBank/DDBJ databases">
        <title>Genomic analysis of 38 Legionella species identifies large and diverse effector repertoires.</title>
        <authorList>
            <person name="Burstein D."/>
            <person name="Amaro F."/>
            <person name="Zusman T."/>
            <person name="Lifshitz Z."/>
            <person name="Cohen O."/>
            <person name="Gilbert J.A."/>
            <person name="Pupko T."/>
            <person name="Shuman H.A."/>
            <person name="Segal G."/>
        </authorList>
    </citation>
    <scope>NUCLEOTIDE SEQUENCE [LARGE SCALE GENOMIC DNA]</scope>
    <source>
        <strain evidence="10 11">ATCC 49751</strain>
    </source>
</reference>
<feature type="domain" description="Type II secretion system protein GspC N-terminal" evidence="9">
    <location>
        <begin position="21"/>
        <end position="152"/>
    </location>
</feature>
<dbReference type="eggNOG" id="COG3031">
    <property type="taxonomic scope" value="Bacteria"/>
</dbReference>
<evidence type="ECO:0000256" key="5">
    <source>
        <dbReference type="ARBA" id="ARBA00022692"/>
    </source>
</evidence>
<evidence type="ECO:0000256" key="8">
    <source>
        <dbReference type="ARBA" id="ARBA00023136"/>
    </source>
</evidence>
<dbReference type="PROSITE" id="PS51257">
    <property type="entry name" value="PROKAR_LIPOPROTEIN"/>
    <property type="match status" value="1"/>
</dbReference>
<evidence type="ECO:0000313" key="11">
    <source>
        <dbReference type="Proteomes" id="UP000054869"/>
    </source>
</evidence>
<sequence>MMKNIKFFLEAQDSKLIAAVLIFLVACFLFLWEMVSFFRSQEIVTVTTKITSVRGRESLQSNSPLFTRPLFGAYVPTNLADAEIKQSMLDVEVVGILFSNKEENSQVIIRAGGGQEKIYMIGDTLPGGAVIKRISENGVVVLHNGVLESLSLPKNELLFDAPAKPLIEE</sequence>
<evidence type="ECO:0000259" key="9">
    <source>
        <dbReference type="Pfam" id="PF11356"/>
    </source>
</evidence>
<accession>A0A0W0VFK3</accession>
<dbReference type="EMBL" id="LNYI01000060">
    <property type="protein sequence ID" value="KTD18582.1"/>
    <property type="molecule type" value="Genomic_DNA"/>
</dbReference>
<evidence type="ECO:0000256" key="1">
    <source>
        <dbReference type="ARBA" id="ARBA00004533"/>
    </source>
</evidence>
<dbReference type="Gene3D" id="2.30.30.830">
    <property type="match status" value="1"/>
</dbReference>
<dbReference type="GO" id="GO:0015031">
    <property type="term" value="P:protein transport"/>
    <property type="evidence" value="ECO:0007669"/>
    <property type="project" value="UniProtKB-KW"/>
</dbReference>
<evidence type="ECO:0000256" key="3">
    <source>
        <dbReference type="ARBA" id="ARBA00022475"/>
    </source>
</evidence>
<keyword evidence="2" id="KW-0813">Transport</keyword>
<dbReference type="AlphaFoldDB" id="A0A0W0VFK3"/>
<keyword evidence="3" id="KW-1003">Cell membrane</keyword>
<dbReference type="Pfam" id="PF11356">
    <property type="entry name" value="T2SSC"/>
    <property type="match status" value="1"/>
</dbReference>
<protein>
    <submittedName>
        <fullName evidence="10">General secretion pathway protein C</fullName>
    </submittedName>
</protein>
<keyword evidence="4" id="KW-0997">Cell inner membrane</keyword>
<keyword evidence="7" id="KW-1133">Transmembrane helix</keyword>
<organism evidence="10 11">
    <name type="scientific">Legionella lansingensis</name>
    <dbReference type="NCBI Taxonomy" id="45067"/>
    <lineage>
        <taxon>Bacteria</taxon>
        <taxon>Pseudomonadati</taxon>
        <taxon>Pseudomonadota</taxon>
        <taxon>Gammaproteobacteria</taxon>
        <taxon>Legionellales</taxon>
        <taxon>Legionellaceae</taxon>
        <taxon>Legionella</taxon>
    </lineage>
</organism>
<dbReference type="STRING" id="45067.Llan_2500"/>
<gene>
    <name evidence="10" type="ORF">Llan_2500</name>
</gene>
<keyword evidence="5" id="KW-0812">Transmembrane</keyword>
<keyword evidence="11" id="KW-1185">Reference proteome</keyword>
<evidence type="ECO:0000313" key="10">
    <source>
        <dbReference type="EMBL" id="KTD18582.1"/>
    </source>
</evidence>
<comment type="caution">
    <text evidence="10">The sequence shown here is derived from an EMBL/GenBank/DDBJ whole genome shotgun (WGS) entry which is preliminary data.</text>
</comment>
<dbReference type="PATRIC" id="fig|45067.4.peg.2628"/>
<name>A0A0W0VFK3_9GAMM</name>
<evidence type="ECO:0000256" key="4">
    <source>
        <dbReference type="ARBA" id="ARBA00022519"/>
    </source>
</evidence>
<evidence type="ECO:0000256" key="2">
    <source>
        <dbReference type="ARBA" id="ARBA00022448"/>
    </source>
</evidence>
<dbReference type="GO" id="GO:0005886">
    <property type="term" value="C:plasma membrane"/>
    <property type="evidence" value="ECO:0007669"/>
    <property type="project" value="UniProtKB-SubCell"/>
</dbReference>
<keyword evidence="6" id="KW-0653">Protein transport</keyword>
<dbReference type="InterPro" id="IPR024961">
    <property type="entry name" value="T2SS_GspC_N"/>
</dbReference>
<dbReference type="Proteomes" id="UP000054869">
    <property type="component" value="Unassembled WGS sequence"/>
</dbReference>
<dbReference type="RefSeq" id="WP_028374398.1">
    <property type="nucleotide sequence ID" value="NZ_CAAAJD010000039.1"/>
</dbReference>
<comment type="subcellular location">
    <subcellularLocation>
        <location evidence="1">Cell inner membrane</location>
    </subcellularLocation>
</comment>
<evidence type="ECO:0000256" key="6">
    <source>
        <dbReference type="ARBA" id="ARBA00022927"/>
    </source>
</evidence>
<keyword evidence="8" id="KW-0472">Membrane</keyword>